<evidence type="ECO:0000256" key="1">
    <source>
        <dbReference type="SAM" id="MobiDB-lite"/>
    </source>
</evidence>
<protein>
    <submittedName>
        <fullName evidence="2">Uncharacterized protein</fullName>
    </submittedName>
</protein>
<dbReference type="Proteomes" id="UP001221898">
    <property type="component" value="Unassembled WGS sequence"/>
</dbReference>
<organism evidence="2 3">
    <name type="scientific">Aldrovandia affinis</name>
    <dbReference type="NCBI Taxonomy" id="143900"/>
    <lineage>
        <taxon>Eukaryota</taxon>
        <taxon>Metazoa</taxon>
        <taxon>Chordata</taxon>
        <taxon>Craniata</taxon>
        <taxon>Vertebrata</taxon>
        <taxon>Euteleostomi</taxon>
        <taxon>Actinopterygii</taxon>
        <taxon>Neopterygii</taxon>
        <taxon>Teleostei</taxon>
        <taxon>Notacanthiformes</taxon>
        <taxon>Halosauridae</taxon>
        <taxon>Aldrovandia</taxon>
    </lineage>
</organism>
<feature type="region of interest" description="Disordered" evidence="1">
    <location>
        <begin position="41"/>
        <end position="94"/>
    </location>
</feature>
<name>A0AAD7R6Q5_9TELE</name>
<gene>
    <name evidence="2" type="ORF">AAFF_G00331110</name>
</gene>
<dbReference type="EMBL" id="JAINUG010000505">
    <property type="protein sequence ID" value="KAJ8367107.1"/>
    <property type="molecule type" value="Genomic_DNA"/>
</dbReference>
<dbReference type="AlphaFoldDB" id="A0AAD7R6Q5"/>
<reference evidence="2" key="1">
    <citation type="journal article" date="2023" name="Science">
        <title>Genome structures resolve the early diversification of teleost fishes.</title>
        <authorList>
            <person name="Parey E."/>
            <person name="Louis A."/>
            <person name="Montfort J."/>
            <person name="Bouchez O."/>
            <person name="Roques C."/>
            <person name="Iampietro C."/>
            <person name="Lluch J."/>
            <person name="Castinel A."/>
            <person name="Donnadieu C."/>
            <person name="Desvignes T."/>
            <person name="Floi Bucao C."/>
            <person name="Jouanno E."/>
            <person name="Wen M."/>
            <person name="Mejri S."/>
            <person name="Dirks R."/>
            <person name="Jansen H."/>
            <person name="Henkel C."/>
            <person name="Chen W.J."/>
            <person name="Zahm M."/>
            <person name="Cabau C."/>
            <person name="Klopp C."/>
            <person name="Thompson A.W."/>
            <person name="Robinson-Rechavi M."/>
            <person name="Braasch I."/>
            <person name="Lecointre G."/>
            <person name="Bobe J."/>
            <person name="Postlethwait J.H."/>
            <person name="Berthelot C."/>
            <person name="Roest Crollius H."/>
            <person name="Guiguen Y."/>
        </authorList>
    </citation>
    <scope>NUCLEOTIDE SEQUENCE</scope>
    <source>
        <strain evidence="2">NC1722</strain>
    </source>
</reference>
<comment type="caution">
    <text evidence="2">The sequence shown here is derived from an EMBL/GenBank/DDBJ whole genome shotgun (WGS) entry which is preliminary data.</text>
</comment>
<keyword evidence="3" id="KW-1185">Reference proteome</keyword>
<feature type="compositionally biased region" description="Basic and acidic residues" evidence="1">
    <location>
        <begin position="62"/>
        <end position="75"/>
    </location>
</feature>
<accession>A0AAD7R6Q5</accession>
<evidence type="ECO:0000313" key="2">
    <source>
        <dbReference type="EMBL" id="KAJ8367107.1"/>
    </source>
</evidence>
<proteinExistence type="predicted"/>
<evidence type="ECO:0000313" key="3">
    <source>
        <dbReference type="Proteomes" id="UP001221898"/>
    </source>
</evidence>
<feature type="compositionally biased region" description="Basic and acidic residues" evidence="1">
    <location>
        <begin position="41"/>
        <end position="50"/>
    </location>
</feature>
<sequence length="94" mass="10718">MVRSLDAHLHPEKLKVIAQQLQHQHAQTQTQTQTLLRLQKLHEQQEKEQKPSSPETIQHIEGTQEKSSPTEEDQRQAVIVTSSRTPPDPTGMLP</sequence>